<protein>
    <submittedName>
        <fullName evidence="7">NADH dehydrogenase</fullName>
    </submittedName>
</protein>
<evidence type="ECO:0000256" key="1">
    <source>
        <dbReference type="ARBA" id="ARBA00005272"/>
    </source>
</evidence>
<dbReference type="InterPro" id="IPR045024">
    <property type="entry name" value="NDH-2"/>
</dbReference>
<gene>
    <name evidence="7" type="ORF">Mco01_34410</name>
</gene>
<keyword evidence="5" id="KW-0520">NAD</keyword>
<organism evidence="7 8">
    <name type="scientific">Microbispora corallina</name>
    <dbReference type="NCBI Taxonomy" id="83302"/>
    <lineage>
        <taxon>Bacteria</taxon>
        <taxon>Bacillati</taxon>
        <taxon>Actinomycetota</taxon>
        <taxon>Actinomycetes</taxon>
        <taxon>Streptosporangiales</taxon>
        <taxon>Streptosporangiaceae</taxon>
        <taxon>Microbispora</taxon>
    </lineage>
</organism>
<reference evidence="7 8" key="1">
    <citation type="submission" date="2021-01" db="EMBL/GenBank/DDBJ databases">
        <title>Whole genome shotgun sequence of Microbispora corallina NBRC 16416.</title>
        <authorList>
            <person name="Komaki H."/>
            <person name="Tamura T."/>
        </authorList>
    </citation>
    <scope>NUCLEOTIDE SEQUENCE [LARGE SCALE GENOMIC DNA]</scope>
    <source>
        <strain evidence="7 8">NBRC 16416</strain>
    </source>
</reference>
<proteinExistence type="inferred from homology"/>
<accession>A0ABQ4G052</accession>
<dbReference type="Pfam" id="PF07992">
    <property type="entry name" value="Pyr_redox_2"/>
    <property type="match status" value="1"/>
</dbReference>
<dbReference type="Gene3D" id="3.50.50.100">
    <property type="match status" value="1"/>
</dbReference>
<dbReference type="InterPro" id="IPR036188">
    <property type="entry name" value="FAD/NAD-bd_sf"/>
</dbReference>
<comment type="similarity">
    <text evidence="1">Belongs to the NADH dehydrogenase family.</text>
</comment>
<sequence length="442" mass="48870">MNRKSKHIVIVGGGYVGLYTGLRLQRTLRRELRDGSVRITLIDPQSYMTYQPFLPEAAAGNISPRHVVAPLRRVLPKVRILNGRVAKVHHEARTLTFEPAVGHSREIEYDVIVMAAGSISRTLPIPGLEDAAIGFKTVGEAIALRNRVLALLDRAESADDEEIRRRALTFVVVGGGFAGIEALAELEDMTEDAIKYYPSIESKDLRWVLIEASNRILPEVGPEMGEWTAEQLRERGIEVKMETFLQSCEGGQVVTSDGDRFEAATIVWTAGVKPSPVVNSTDLPLDERGRIKTTTRLTVAGTKGAFAAGDIAGVPDVTNPGQYCAPNAQHAVRQAKVLADNITAYLRGEKLQDYRHKYAGSVAGLGLYRGVANVYGVKLRGFPAWFMHRTYHLSRVPTVNRKVRVVADWTLSLFFKRETISLGEIENPRDEFRAAAESGRKR</sequence>
<evidence type="ECO:0000313" key="7">
    <source>
        <dbReference type="EMBL" id="GIH40441.1"/>
    </source>
</evidence>
<dbReference type="SUPFAM" id="SSF51905">
    <property type="entry name" value="FAD/NAD(P)-binding domain"/>
    <property type="match status" value="1"/>
</dbReference>
<evidence type="ECO:0000313" key="8">
    <source>
        <dbReference type="Proteomes" id="UP000603904"/>
    </source>
</evidence>
<dbReference type="PANTHER" id="PTHR43706">
    <property type="entry name" value="NADH DEHYDROGENASE"/>
    <property type="match status" value="1"/>
</dbReference>
<keyword evidence="2" id="KW-0285">Flavoprotein</keyword>
<evidence type="ECO:0000256" key="2">
    <source>
        <dbReference type="ARBA" id="ARBA00022630"/>
    </source>
</evidence>
<keyword evidence="8" id="KW-1185">Reference proteome</keyword>
<dbReference type="InterPro" id="IPR023753">
    <property type="entry name" value="FAD/NAD-binding_dom"/>
</dbReference>
<evidence type="ECO:0000256" key="4">
    <source>
        <dbReference type="ARBA" id="ARBA00023002"/>
    </source>
</evidence>
<dbReference type="Proteomes" id="UP000603904">
    <property type="component" value="Unassembled WGS sequence"/>
</dbReference>
<dbReference type="EMBL" id="BOOC01000014">
    <property type="protein sequence ID" value="GIH40441.1"/>
    <property type="molecule type" value="Genomic_DNA"/>
</dbReference>
<evidence type="ECO:0000259" key="6">
    <source>
        <dbReference type="Pfam" id="PF07992"/>
    </source>
</evidence>
<dbReference type="PANTHER" id="PTHR43706:SF45">
    <property type="entry name" value="NADH DEHYDROGENASE-LIKE PROTEIN RV1812C"/>
    <property type="match status" value="1"/>
</dbReference>
<evidence type="ECO:0000256" key="5">
    <source>
        <dbReference type="ARBA" id="ARBA00023027"/>
    </source>
</evidence>
<evidence type="ECO:0000256" key="3">
    <source>
        <dbReference type="ARBA" id="ARBA00022827"/>
    </source>
</evidence>
<feature type="domain" description="FAD/NAD(P)-binding" evidence="6">
    <location>
        <begin position="7"/>
        <end position="334"/>
    </location>
</feature>
<dbReference type="PRINTS" id="PR00368">
    <property type="entry name" value="FADPNR"/>
</dbReference>
<keyword evidence="3" id="KW-0274">FAD</keyword>
<comment type="caution">
    <text evidence="7">The sequence shown here is derived from an EMBL/GenBank/DDBJ whole genome shotgun (WGS) entry which is preliminary data.</text>
</comment>
<name>A0ABQ4G052_9ACTN</name>
<keyword evidence="4" id="KW-0560">Oxidoreductase</keyword>